<organism evidence="7">
    <name type="scientific">Geobacter metallireducens</name>
    <dbReference type="NCBI Taxonomy" id="28232"/>
    <lineage>
        <taxon>Bacteria</taxon>
        <taxon>Pseudomonadati</taxon>
        <taxon>Thermodesulfobacteriota</taxon>
        <taxon>Desulfuromonadia</taxon>
        <taxon>Geobacterales</taxon>
        <taxon>Geobacteraceae</taxon>
        <taxon>Geobacter</taxon>
    </lineage>
</organism>
<dbReference type="PANTHER" id="PTHR24422:SF19">
    <property type="entry name" value="CHEMOTAXIS PROTEIN METHYLTRANSFERASE"/>
    <property type="match status" value="1"/>
</dbReference>
<keyword evidence="5" id="KW-0949">S-adenosyl-L-methionine</keyword>
<reference evidence="7" key="1">
    <citation type="journal article" date="2020" name="mSystems">
        <title>Genome- and Community-Level Interaction Insights into Carbon Utilization and Element Cycling Functions of Hydrothermarchaeota in Hydrothermal Sediment.</title>
        <authorList>
            <person name="Zhou Z."/>
            <person name="Liu Y."/>
            <person name="Xu W."/>
            <person name="Pan J."/>
            <person name="Luo Z.H."/>
            <person name="Li M."/>
        </authorList>
    </citation>
    <scope>NUCLEOTIDE SEQUENCE [LARGE SCALE GENOMIC DNA]</scope>
    <source>
        <strain evidence="7">SpSt-349</strain>
    </source>
</reference>
<dbReference type="EC" id="2.1.1.80" evidence="2"/>
<dbReference type="AlphaFoldDB" id="A0A831UB49"/>
<dbReference type="Pfam" id="PF01739">
    <property type="entry name" value="CheR"/>
    <property type="match status" value="1"/>
</dbReference>
<keyword evidence="4 7" id="KW-0808">Transferase</keyword>
<feature type="domain" description="CheR-type methyltransferase" evidence="6">
    <location>
        <begin position="11"/>
        <end position="286"/>
    </location>
</feature>
<dbReference type="SMART" id="SM00138">
    <property type="entry name" value="MeTrc"/>
    <property type="match status" value="1"/>
</dbReference>
<keyword evidence="3 7" id="KW-0489">Methyltransferase</keyword>
<evidence type="ECO:0000256" key="5">
    <source>
        <dbReference type="ARBA" id="ARBA00022691"/>
    </source>
</evidence>
<dbReference type="InterPro" id="IPR022641">
    <property type="entry name" value="CheR_N"/>
</dbReference>
<accession>A0A831UB49</accession>
<dbReference type="Gene3D" id="3.40.50.150">
    <property type="entry name" value="Vaccinia Virus protein VP39"/>
    <property type="match status" value="1"/>
</dbReference>
<proteinExistence type="predicted"/>
<sequence>MTSPMRAAPAGDETPLDFPDHALARVREILRSRRNFDIGSYKDKYLKRRIAIRARATHSATAEAYCDLVARSERELDLLLKGLTIHVSQFFRNRPTFEKLREEILPMLFERLRLEGRREATFWSVGCAGGEEPYSLAIILKDSFGDELKEFKVSLVATDINEGILDAARVGAYPPERLAELPAGVRERYFSPQGGRFVLAPAVRAMVEFRRGDLFDPAAAMESDLILCRNVLIYFERDEQARILQGFASSLRTGGVLVLGKAETLVGEVRQRFATLCPMERIYQKNRFSAY</sequence>
<dbReference type="InterPro" id="IPR029063">
    <property type="entry name" value="SAM-dependent_MTases_sf"/>
</dbReference>
<dbReference type="InterPro" id="IPR050903">
    <property type="entry name" value="Bact_Chemotaxis_MeTrfase"/>
</dbReference>
<evidence type="ECO:0000256" key="2">
    <source>
        <dbReference type="ARBA" id="ARBA00012534"/>
    </source>
</evidence>
<evidence type="ECO:0000256" key="3">
    <source>
        <dbReference type="ARBA" id="ARBA00022603"/>
    </source>
</evidence>
<dbReference type="GO" id="GO:0032259">
    <property type="term" value="P:methylation"/>
    <property type="evidence" value="ECO:0007669"/>
    <property type="project" value="UniProtKB-KW"/>
</dbReference>
<comment type="caution">
    <text evidence="7">The sequence shown here is derived from an EMBL/GenBank/DDBJ whole genome shotgun (WGS) entry which is preliminary data.</text>
</comment>
<gene>
    <name evidence="7" type="ORF">ENQ87_01605</name>
</gene>
<evidence type="ECO:0000256" key="1">
    <source>
        <dbReference type="ARBA" id="ARBA00001541"/>
    </source>
</evidence>
<dbReference type="CDD" id="cd02440">
    <property type="entry name" value="AdoMet_MTases"/>
    <property type="match status" value="1"/>
</dbReference>
<evidence type="ECO:0000259" key="6">
    <source>
        <dbReference type="PROSITE" id="PS50123"/>
    </source>
</evidence>
<dbReference type="InterPro" id="IPR036804">
    <property type="entry name" value="CheR_N_sf"/>
</dbReference>
<evidence type="ECO:0000313" key="7">
    <source>
        <dbReference type="EMBL" id="HEN41060.1"/>
    </source>
</evidence>
<evidence type="ECO:0000256" key="4">
    <source>
        <dbReference type="ARBA" id="ARBA00022679"/>
    </source>
</evidence>
<dbReference type="PANTHER" id="PTHR24422">
    <property type="entry name" value="CHEMOTAXIS PROTEIN METHYLTRANSFERASE"/>
    <property type="match status" value="1"/>
</dbReference>
<dbReference type="EMBL" id="DSOV01000007">
    <property type="protein sequence ID" value="HEN41060.1"/>
    <property type="molecule type" value="Genomic_DNA"/>
</dbReference>
<dbReference type="GO" id="GO:0008983">
    <property type="term" value="F:protein-glutamate O-methyltransferase activity"/>
    <property type="evidence" value="ECO:0007669"/>
    <property type="project" value="UniProtKB-EC"/>
</dbReference>
<name>A0A831UB49_GEOME</name>
<dbReference type="Gene3D" id="1.10.155.10">
    <property type="entry name" value="Chemotaxis receptor methyltransferase CheR, N-terminal domain"/>
    <property type="match status" value="1"/>
</dbReference>
<comment type="catalytic activity">
    <reaction evidence="1">
        <text>L-glutamyl-[protein] + S-adenosyl-L-methionine = [protein]-L-glutamate 5-O-methyl ester + S-adenosyl-L-homocysteine</text>
        <dbReference type="Rhea" id="RHEA:24452"/>
        <dbReference type="Rhea" id="RHEA-COMP:10208"/>
        <dbReference type="Rhea" id="RHEA-COMP:10311"/>
        <dbReference type="ChEBI" id="CHEBI:29973"/>
        <dbReference type="ChEBI" id="CHEBI:57856"/>
        <dbReference type="ChEBI" id="CHEBI:59789"/>
        <dbReference type="ChEBI" id="CHEBI:82795"/>
        <dbReference type="EC" id="2.1.1.80"/>
    </reaction>
</comment>
<dbReference type="SUPFAM" id="SSF53335">
    <property type="entry name" value="S-adenosyl-L-methionine-dependent methyltransferases"/>
    <property type="match status" value="1"/>
</dbReference>
<dbReference type="InterPro" id="IPR000780">
    <property type="entry name" value="CheR_MeTrfase"/>
</dbReference>
<protein>
    <recommendedName>
        <fullName evidence="2">protein-glutamate O-methyltransferase</fullName>
        <ecNumber evidence="2">2.1.1.80</ecNumber>
    </recommendedName>
</protein>
<dbReference type="Pfam" id="PF03705">
    <property type="entry name" value="CheR_N"/>
    <property type="match status" value="1"/>
</dbReference>
<dbReference type="SUPFAM" id="SSF47757">
    <property type="entry name" value="Chemotaxis receptor methyltransferase CheR, N-terminal domain"/>
    <property type="match status" value="1"/>
</dbReference>
<dbReference type="InterPro" id="IPR022642">
    <property type="entry name" value="CheR_C"/>
</dbReference>
<dbReference type="PROSITE" id="PS50123">
    <property type="entry name" value="CHER"/>
    <property type="match status" value="1"/>
</dbReference>
<dbReference type="PRINTS" id="PR00996">
    <property type="entry name" value="CHERMTFRASE"/>
</dbReference>